<dbReference type="SMART" id="SM00906">
    <property type="entry name" value="Fungal_trans"/>
    <property type="match status" value="1"/>
</dbReference>
<proteinExistence type="predicted"/>
<evidence type="ECO:0000256" key="1">
    <source>
        <dbReference type="ARBA" id="ARBA00004123"/>
    </source>
</evidence>
<dbReference type="GO" id="GO:0006351">
    <property type="term" value="P:DNA-templated transcription"/>
    <property type="evidence" value="ECO:0007669"/>
    <property type="project" value="InterPro"/>
</dbReference>
<dbReference type="GO" id="GO:0043565">
    <property type="term" value="F:sequence-specific DNA binding"/>
    <property type="evidence" value="ECO:0007669"/>
    <property type="project" value="TreeGrafter"/>
</dbReference>
<reference evidence="12" key="1">
    <citation type="journal article" date="2015" name="BMC Genomics">
        <title>Genomic and transcriptomic analysis of the endophytic fungus Pestalotiopsis fici reveals its lifestyle and high potential for synthesis of natural products.</title>
        <authorList>
            <person name="Wang X."/>
            <person name="Zhang X."/>
            <person name="Liu L."/>
            <person name="Xiang M."/>
            <person name="Wang W."/>
            <person name="Sun X."/>
            <person name="Che Y."/>
            <person name="Guo L."/>
            <person name="Liu G."/>
            <person name="Guo L."/>
            <person name="Wang C."/>
            <person name="Yin W.B."/>
            <person name="Stadler M."/>
            <person name="Zhang X."/>
            <person name="Liu X."/>
        </authorList>
    </citation>
    <scope>NUCLEOTIDE SEQUENCE [LARGE SCALE GENOMIC DNA]</scope>
    <source>
        <strain evidence="12">W106-1 / CGMCC3.15140</strain>
    </source>
</reference>
<dbReference type="PROSITE" id="PS00463">
    <property type="entry name" value="ZN2_CY6_FUNGAL_1"/>
    <property type="match status" value="1"/>
</dbReference>
<dbReference type="OMA" id="QWWPSVR"/>
<dbReference type="InterPro" id="IPR001138">
    <property type="entry name" value="Zn2Cys6_DnaBD"/>
</dbReference>
<protein>
    <recommendedName>
        <fullName evidence="10">Zn(2)-C6 fungal-type domain-containing protein</fullName>
    </recommendedName>
</protein>
<dbReference type="CDD" id="cd12148">
    <property type="entry name" value="fungal_TF_MHR"/>
    <property type="match status" value="1"/>
</dbReference>
<feature type="region of interest" description="Disordered" evidence="8">
    <location>
        <begin position="182"/>
        <end position="205"/>
    </location>
</feature>
<dbReference type="InterPro" id="IPR007219">
    <property type="entry name" value="XnlR_reg_dom"/>
</dbReference>
<dbReference type="CDD" id="cd00067">
    <property type="entry name" value="GAL4"/>
    <property type="match status" value="1"/>
</dbReference>
<dbReference type="PROSITE" id="PS50048">
    <property type="entry name" value="ZN2_CY6_FUNGAL_2"/>
    <property type="match status" value="1"/>
</dbReference>
<evidence type="ECO:0000259" key="10">
    <source>
        <dbReference type="PROSITE" id="PS50048"/>
    </source>
</evidence>
<feature type="compositionally biased region" description="Polar residues" evidence="8">
    <location>
        <begin position="193"/>
        <end position="205"/>
    </location>
</feature>
<dbReference type="GO" id="GO:0008270">
    <property type="term" value="F:zinc ion binding"/>
    <property type="evidence" value="ECO:0007669"/>
    <property type="project" value="InterPro"/>
</dbReference>
<evidence type="ECO:0000256" key="3">
    <source>
        <dbReference type="ARBA" id="ARBA00022833"/>
    </source>
</evidence>
<keyword evidence="12" id="KW-1185">Reference proteome</keyword>
<evidence type="ECO:0000313" key="11">
    <source>
        <dbReference type="EMBL" id="ETS86964.1"/>
    </source>
</evidence>
<sequence length="788" mass="88848">MATRSDAPKKVRLACRRCRTRRIKCDGEVPACSNCAKSGSPCLDVDSQNSDVLIPRNFANAARARISWLEDIIRTRLPDVDLESGPQVETSRDQDNAAGSATPQPISRGDEADRNGHARQLSLKRPLPLETDAEDAEAFSEQAHTVSMNLGMLSLNSDSLQKHYIGSSSGLLFTHLIGASPSSNDSPSAVSEGQPTRTHWSPSEAHSTSLNEHYKSLHLFLRQELPKKADAELLLQTYIRWVHPDFPVLDPPSLCSALEILYASTLSDLEHDQLQSGWPSTINNLYWNGRLYSIDNAEVPIIPLPVIAFIFFMVFSIGAIVKVRSRVYEYSPERFHQAALHFSKDCFMRTTPDTIQALVTIVIHGVLTPSAINAWTLTHLGVAHCIELGLHREHPSTETQDVAYQQVMRFIFYTLYSLDRSISSIQGRPLGFRDETFDIKIPSVTLTPMHGLNLIPDTFVKAVTCYAAAQFELDQIVSDIKLHLYHLPNKHIGFPWARDPVAQQQKLHQRLLEWWTRSSHLHLDANTLDKRQQEIWYLKLKIRFQTTMILLFQPSQMIRKPSDTSLQICFDNACQTLHDYQTLHDHHGLYHGWRTVQNIFAAGATMIYSFWTSIDVRRRASVVEVSRTLRSCSTLLSIGGEWWPSAKRGYNSFGAISDLTIQKLYTEGVSSKQMRVSAPQNGTHTVFDINHELQAADSLTRLQSSMAPGSFEPNLVTEQGIESSQRQQEEDWPNMLSDLTTRSAPSFDYAPEIEEFLAGFDRSDLAWNLPLNEIGDSSNPPDIFFPQI</sequence>
<dbReference type="EMBL" id="KI912109">
    <property type="protein sequence ID" value="ETS86964.1"/>
    <property type="molecule type" value="Genomic_DNA"/>
</dbReference>
<dbReference type="InterPro" id="IPR036864">
    <property type="entry name" value="Zn2-C6_fun-type_DNA-bd_sf"/>
</dbReference>
<dbReference type="RefSeq" id="XP_007827564.1">
    <property type="nucleotide sequence ID" value="XM_007829373.1"/>
</dbReference>
<feature type="transmembrane region" description="Helical" evidence="9">
    <location>
        <begin position="301"/>
        <end position="321"/>
    </location>
</feature>
<keyword evidence="9" id="KW-0472">Membrane</keyword>
<dbReference type="GO" id="GO:0005634">
    <property type="term" value="C:nucleus"/>
    <property type="evidence" value="ECO:0007669"/>
    <property type="project" value="UniProtKB-SubCell"/>
</dbReference>
<dbReference type="GeneID" id="19265805"/>
<organism evidence="11 12">
    <name type="scientific">Pestalotiopsis fici (strain W106-1 / CGMCC3.15140)</name>
    <dbReference type="NCBI Taxonomy" id="1229662"/>
    <lineage>
        <taxon>Eukaryota</taxon>
        <taxon>Fungi</taxon>
        <taxon>Dikarya</taxon>
        <taxon>Ascomycota</taxon>
        <taxon>Pezizomycotina</taxon>
        <taxon>Sordariomycetes</taxon>
        <taxon>Xylariomycetidae</taxon>
        <taxon>Amphisphaeriales</taxon>
        <taxon>Sporocadaceae</taxon>
        <taxon>Pestalotiopsis</taxon>
    </lineage>
</organism>
<keyword evidence="7" id="KW-0539">Nucleus</keyword>
<dbReference type="Proteomes" id="UP000030651">
    <property type="component" value="Unassembled WGS sequence"/>
</dbReference>
<keyword evidence="4" id="KW-0805">Transcription regulation</keyword>
<dbReference type="Pfam" id="PF00172">
    <property type="entry name" value="Zn_clus"/>
    <property type="match status" value="1"/>
</dbReference>
<dbReference type="Pfam" id="PF04082">
    <property type="entry name" value="Fungal_trans"/>
    <property type="match status" value="1"/>
</dbReference>
<dbReference type="KEGG" id="pfy:PFICI_00792"/>
<feature type="domain" description="Zn(2)-C6 fungal-type" evidence="10">
    <location>
        <begin position="14"/>
        <end position="42"/>
    </location>
</feature>
<dbReference type="HOGENOM" id="CLU_010408_0_0_1"/>
<dbReference type="GO" id="GO:0045944">
    <property type="term" value="P:positive regulation of transcription by RNA polymerase II"/>
    <property type="evidence" value="ECO:0007669"/>
    <property type="project" value="TreeGrafter"/>
</dbReference>
<evidence type="ECO:0000256" key="4">
    <source>
        <dbReference type="ARBA" id="ARBA00023015"/>
    </source>
</evidence>
<keyword evidence="5" id="KW-0238">DNA-binding</keyword>
<dbReference type="InterPro" id="IPR052202">
    <property type="entry name" value="Yeast_MetPath_Reg"/>
</dbReference>
<keyword evidence="9" id="KW-0812">Transmembrane</keyword>
<name>W3XLT6_PESFW</name>
<evidence type="ECO:0000256" key="7">
    <source>
        <dbReference type="ARBA" id="ARBA00023242"/>
    </source>
</evidence>
<evidence type="ECO:0000256" key="6">
    <source>
        <dbReference type="ARBA" id="ARBA00023163"/>
    </source>
</evidence>
<evidence type="ECO:0000256" key="9">
    <source>
        <dbReference type="SAM" id="Phobius"/>
    </source>
</evidence>
<evidence type="ECO:0000313" key="12">
    <source>
        <dbReference type="Proteomes" id="UP000030651"/>
    </source>
</evidence>
<feature type="region of interest" description="Disordered" evidence="8">
    <location>
        <begin position="83"/>
        <end position="137"/>
    </location>
</feature>
<dbReference type="STRING" id="1229662.W3XLT6"/>
<evidence type="ECO:0000256" key="5">
    <source>
        <dbReference type="ARBA" id="ARBA00023125"/>
    </source>
</evidence>
<keyword evidence="6" id="KW-0804">Transcription</keyword>
<dbReference type="PANTHER" id="PTHR47782">
    <property type="entry name" value="ZN(II)2CYS6 TRANSCRIPTION FACTOR (EUROFUNG)-RELATED"/>
    <property type="match status" value="1"/>
</dbReference>
<dbReference type="InParanoid" id="W3XLT6"/>
<keyword evidence="9" id="KW-1133">Transmembrane helix</keyword>
<evidence type="ECO:0000256" key="2">
    <source>
        <dbReference type="ARBA" id="ARBA00022723"/>
    </source>
</evidence>
<evidence type="ECO:0000256" key="8">
    <source>
        <dbReference type="SAM" id="MobiDB-lite"/>
    </source>
</evidence>
<dbReference type="Gene3D" id="4.10.240.10">
    <property type="entry name" value="Zn(2)-C6 fungal-type DNA-binding domain"/>
    <property type="match status" value="1"/>
</dbReference>
<dbReference type="PANTHER" id="PTHR47782:SF1">
    <property type="entry name" value="PYRIMIDINE PATHWAY REGULATORY PROTEIN 1"/>
    <property type="match status" value="1"/>
</dbReference>
<dbReference type="OrthoDB" id="25921at2759"/>
<keyword evidence="3" id="KW-0862">Zinc</keyword>
<dbReference type="eggNOG" id="ENOG502SKUW">
    <property type="taxonomic scope" value="Eukaryota"/>
</dbReference>
<keyword evidence="2" id="KW-0479">Metal-binding</keyword>
<dbReference type="AlphaFoldDB" id="W3XLT6"/>
<accession>W3XLT6</accession>
<dbReference type="SUPFAM" id="SSF57701">
    <property type="entry name" value="Zn2/Cys6 DNA-binding domain"/>
    <property type="match status" value="1"/>
</dbReference>
<dbReference type="SMART" id="SM00066">
    <property type="entry name" value="GAL4"/>
    <property type="match status" value="1"/>
</dbReference>
<gene>
    <name evidence="11" type="ORF">PFICI_00792</name>
</gene>
<feature type="compositionally biased region" description="Low complexity" evidence="8">
    <location>
        <begin position="182"/>
        <end position="191"/>
    </location>
</feature>
<dbReference type="GO" id="GO:0000981">
    <property type="term" value="F:DNA-binding transcription factor activity, RNA polymerase II-specific"/>
    <property type="evidence" value="ECO:0007669"/>
    <property type="project" value="InterPro"/>
</dbReference>
<comment type="subcellular location">
    <subcellularLocation>
        <location evidence="1">Nucleus</location>
    </subcellularLocation>
</comment>